<evidence type="ECO:0000256" key="6">
    <source>
        <dbReference type="SAM" id="Phobius"/>
    </source>
</evidence>
<feature type="transmembrane region" description="Helical" evidence="6">
    <location>
        <begin position="151"/>
        <end position="173"/>
    </location>
</feature>
<dbReference type="InterPro" id="IPR020948">
    <property type="entry name" value="P_starv_induced_PsiE-like"/>
</dbReference>
<feature type="transmembrane region" description="Helical" evidence="6">
    <location>
        <begin position="55"/>
        <end position="75"/>
    </location>
</feature>
<evidence type="ECO:0000256" key="5">
    <source>
        <dbReference type="ARBA" id="ARBA00023136"/>
    </source>
</evidence>
<evidence type="ECO:0000256" key="1">
    <source>
        <dbReference type="ARBA" id="ARBA00004651"/>
    </source>
</evidence>
<dbReference type="AlphaFoldDB" id="A0A2K2HCI5"/>
<feature type="transmembrane region" description="Helical" evidence="6">
    <location>
        <begin position="125"/>
        <end position="145"/>
    </location>
</feature>
<sequence length="181" mass="19874">MAPWKGPVPPDRNSVYGVACHLGLGQTRKINPQARRTQMKRLIFGTRSYHWFEKVVVAVLTLMVGISVILTLVAAGVELWKVVVSGDHLLDHQGFLKVFAAFMTVLIALEFNHTVLPDITSKTPLVKVQAVLLVALLALARKVVLVDFKTVSYALMIGLGVLILAVAGAYWVLRREDGECS</sequence>
<proteinExistence type="predicted"/>
<dbReference type="Proteomes" id="UP000236340">
    <property type="component" value="Unassembled WGS sequence"/>
</dbReference>
<evidence type="ECO:0000256" key="2">
    <source>
        <dbReference type="ARBA" id="ARBA00022475"/>
    </source>
</evidence>
<comment type="caution">
    <text evidence="7">The sequence shown here is derived from an EMBL/GenBank/DDBJ whole genome shotgun (WGS) entry which is preliminary data.</text>
</comment>
<keyword evidence="3 6" id="KW-0812">Transmembrane</keyword>
<evidence type="ECO:0008006" key="9">
    <source>
        <dbReference type="Google" id="ProtNLM"/>
    </source>
</evidence>
<organism evidence="7 8">
    <name type="scientific">Geothermobacter hydrogeniphilus</name>
    <dbReference type="NCBI Taxonomy" id="1969733"/>
    <lineage>
        <taxon>Bacteria</taxon>
        <taxon>Pseudomonadati</taxon>
        <taxon>Thermodesulfobacteriota</taxon>
        <taxon>Desulfuromonadia</taxon>
        <taxon>Desulfuromonadales</taxon>
        <taxon>Geothermobacteraceae</taxon>
        <taxon>Geothermobacter</taxon>
    </lineage>
</organism>
<comment type="subcellular location">
    <subcellularLocation>
        <location evidence="1">Cell membrane</location>
        <topology evidence="1">Multi-pass membrane protein</topology>
    </subcellularLocation>
</comment>
<accession>A0A2K2HCI5</accession>
<dbReference type="Pfam" id="PF06146">
    <property type="entry name" value="PsiE"/>
    <property type="match status" value="1"/>
</dbReference>
<keyword evidence="4 6" id="KW-1133">Transmembrane helix</keyword>
<gene>
    <name evidence="7" type="ORF">C2E25_04095</name>
</gene>
<keyword evidence="5 6" id="KW-0472">Membrane</keyword>
<evidence type="ECO:0000256" key="4">
    <source>
        <dbReference type="ARBA" id="ARBA00022989"/>
    </source>
</evidence>
<feature type="transmembrane region" description="Helical" evidence="6">
    <location>
        <begin position="95"/>
        <end position="113"/>
    </location>
</feature>
<protein>
    <recommendedName>
        <fullName evidence="9">Phosphate-starvation-inducible E</fullName>
    </recommendedName>
</protein>
<evidence type="ECO:0000256" key="3">
    <source>
        <dbReference type="ARBA" id="ARBA00022692"/>
    </source>
</evidence>
<evidence type="ECO:0000313" key="8">
    <source>
        <dbReference type="Proteomes" id="UP000236340"/>
    </source>
</evidence>
<evidence type="ECO:0000313" key="7">
    <source>
        <dbReference type="EMBL" id="PNU20990.1"/>
    </source>
</evidence>
<keyword evidence="2" id="KW-1003">Cell membrane</keyword>
<reference evidence="7 8" key="1">
    <citation type="journal article" date="2018" name="Genome Announc.">
        <title>Genome Sequence of Geothermobacter sp. HR-1 Iron Reducer from the Loihi Seamount.</title>
        <authorList>
            <person name="Smith H."/>
            <person name="Abuyen K."/>
            <person name="Tremblay J."/>
            <person name="Savalia P."/>
            <person name="Perez-Rodriguez I."/>
            <person name="Emerson D."/>
            <person name="Tully B."/>
            <person name="Amend J."/>
        </authorList>
    </citation>
    <scope>NUCLEOTIDE SEQUENCE [LARGE SCALE GENOMIC DNA]</scope>
    <source>
        <strain evidence="7 8">HR-1</strain>
    </source>
</reference>
<name>A0A2K2HCI5_9BACT</name>
<dbReference type="GO" id="GO:0005886">
    <property type="term" value="C:plasma membrane"/>
    <property type="evidence" value="ECO:0007669"/>
    <property type="project" value="UniProtKB-SubCell"/>
</dbReference>
<dbReference type="EMBL" id="PPFX01000006">
    <property type="protein sequence ID" value="PNU20990.1"/>
    <property type="molecule type" value="Genomic_DNA"/>
</dbReference>